<gene>
    <name evidence="1" type="ORF">C7S20_09540</name>
</gene>
<dbReference type="Gene3D" id="3.30.300.20">
    <property type="match status" value="1"/>
</dbReference>
<keyword evidence="2" id="KW-1185">Reference proteome</keyword>
<dbReference type="InterPro" id="IPR036102">
    <property type="entry name" value="OsmC/Ohrsf"/>
</dbReference>
<name>A0A2R3Z5E1_9FLAO</name>
<dbReference type="KEGG" id="grs:C7S20_09540"/>
<dbReference type="InterPro" id="IPR003718">
    <property type="entry name" value="OsmC/Ohr_fam"/>
</dbReference>
<protein>
    <submittedName>
        <fullName evidence="1">Osmotically inducible protein OsmC</fullName>
    </submittedName>
</protein>
<evidence type="ECO:0000313" key="1">
    <source>
        <dbReference type="EMBL" id="AVR45491.1"/>
    </source>
</evidence>
<dbReference type="PANTHER" id="PTHR34352:SF1">
    <property type="entry name" value="PROTEIN YHFA"/>
    <property type="match status" value="1"/>
</dbReference>
<dbReference type="Pfam" id="PF02566">
    <property type="entry name" value="OsmC"/>
    <property type="match status" value="1"/>
</dbReference>
<dbReference type="RefSeq" id="WP_107012269.1">
    <property type="nucleotide sequence ID" value="NZ_CP028136.1"/>
</dbReference>
<dbReference type="OrthoDB" id="9804010at2"/>
<dbReference type="Proteomes" id="UP000241507">
    <property type="component" value="Chromosome"/>
</dbReference>
<sequence>MKVSLRRINDNYLFETKNERGDIVLLDNKSEADPKGSSPMDLLLRGIAGCSSIDVVMILKKQQHELEDLRVEVEGFRVDGAIPNVFKKIHLDFILKGDVPPAKAKRAVDLSMKKYCSVAKMLEKAAEISYAVQLNGEKIE</sequence>
<dbReference type="EMBL" id="CP028136">
    <property type="protein sequence ID" value="AVR45491.1"/>
    <property type="molecule type" value="Genomic_DNA"/>
</dbReference>
<dbReference type="SUPFAM" id="SSF82784">
    <property type="entry name" value="OsmC-like"/>
    <property type="match status" value="1"/>
</dbReference>
<dbReference type="AlphaFoldDB" id="A0A2R3Z5E1"/>
<dbReference type="PANTHER" id="PTHR34352">
    <property type="entry name" value="PROTEIN YHFA"/>
    <property type="match status" value="1"/>
</dbReference>
<dbReference type="InterPro" id="IPR015946">
    <property type="entry name" value="KH_dom-like_a/b"/>
</dbReference>
<reference evidence="2" key="1">
    <citation type="submission" date="2018-03" db="EMBL/GenBank/DDBJ databases">
        <title>Gramella fulva sp. nov., isolated from a dry surface of tidal flat.</title>
        <authorList>
            <person name="Hwang S.H."/>
            <person name="Hwang W.M."/>
            <person name="Kang K."/>
            <person name="Ahn T.-Y."/>
        </authorList>
    </citation>
    <scope>NUCLEOTIDE SEQUENCE [LARGE SCALE GENOMIC DNA]</scope>
    <source>
        <strain evidence="2">SH35</strain>
    </source>
</reference>
<organism evidence="1 2">
    <name type="scientific">Christiangramia fulva</name>
    <dbReference type="NCBI Taxonomy" id="2126553"/>
    <lineage>
        <taxon>Bacteria</taxon>
        <taxon>Pseudomonadati</taxon>
        <taxon>Bacteroidota</taxon>
        <taxon>Flavobacteriia</taxon>
        <taxon>Flavobacteriales</taxon>
        <taxon>Flavobacteriaceae</taxon>
        <taxon>Christiangramia</taxon>
    </lineage>
</organism>
<proteinExistence type="predicted"/>
<evidence type="ECO:0000313" key="2">
    <source>
        <dbReference type="Proteomes" id="UP000241507"/>
    </source>
</evidence>
<accession>A0A2R3Z5E1</accession>